<feature type="coiled-coil region" evidence="6">
    <location>
        <begin position="819"/>
        <end position="860"/>
    </location>
</feature>
<dbReference type="Proteomes" id="UP000654370">
    <property type="component" value="Unassembled WGS sequence"/>
</dbReference>
<dbReference type="PANTHER" id="PTHR46093">
    <property type="entry name" value="ACYL-COA-BINDING DOMAIN-CONTAINING PROTEIN 5"/>
    <property type="match status" value="1"/>
</dbReference>
<keyword evidence="3" id="KW-0963">Cytoplasm</keyword>
<evidence type="ECO:0000256" key="6">
    <source>
        <dbReference type="SAM" id="Coils"/>
    </source>
</evidence>
<keyword evidence="2" id="KW-0880">Kelch repeat</keyword>
<feature type="region of interest" description="Disordered" evidence="7">
    <location>
        <begin position="1268"/>
        <end position="1307"/>
    </location>
</feature>
<feature type="compositionally biased region" description="Polar residues" evidence="7">
    <location>
        <begin position="1316"/>
        <end position="1332"/>
    </location>
</feature>
<evidence type="ECO:0000256" key="2">
    <source>
        <dbReference type="ARBA" id="ARBA00022441"/>
    </source>
</evidence>
<dbReference type="PANTHER" id="PTHR46093:SF18">
    <property type="entry name" value="FIBRONECTIN TYPE-III DOMAIN-CONTAINING PROTEIN"/>
    <property type="match status" value="1"/>
</dbReference>
<dbReference type="OrthoDB" id="45365at2759"/>
<dbReference type="Gene3D" id="2.120.10.80">
    <property type="entry name" value="Kelch-type beta propeller"/>
    <property type="match status" value="1"/>
</dbReference>
<proteinExistence type="predicted"/>
<evidence type="ECO:0000256" key="4">
    <source>
        <dbReference type="ARBA" id="ARBA00022737"/>
    </source>
</evidence>
<dbReference type="SMART" id="SM00612">
    <property type="entry name" value="Kelch"/>
    <property type="match status" value="2"/>
</dbReference>
<keyword evidence="5 6" id="KW-0175">Coiled coil</keyword>
<feature type="compositionally biased region" description="Basic and acidic residues" evidence="7">
    <location>
        <begin position="1276"/>
        <end position="1287"/>
    </location>
</feature>
<feature type="compositionally biased region" description="Basic and acidic residues" evidence="7">
    <location>
        <begin position="564"/>
        <end position="575"/>
    </location>
</feature>
<comment type="caution">
    <text evidence="8">The sequence shown here is derived from an EMBL/GenBank/DDBJ whole genome shotgun (WGS) entry which is preliminary data.</text>
</comment>
<evidence type="ECO:0000313" key="8">
    <source>
        <dbReference type="EMBL" id="KAG2173686.1"/>
    </source>
</evidence>
<organism evidence="8 9">
    <name type="scientific">Mortierella isabellina</name>
    <name type="common">Filamentous fungus</name>
    <name type="synonym">Umbelopsis isabellina</name>
    <dbReference type="NCBI Taxonomy" id="91625"/>
    <lineage>
        <taxon>Eukaryota</taxon>
        <taxon>Fungi</taxon>
        <taxon>Fungi incertae sedis</taxon>
        <taxon>Mucoromycota</taxon>
        <taxon>Mucoromycotina</taxon>
        <taxon>Umbelopsidomycetes</taxon>
        <taxon>Umbelopsidales</taxon>
        <taxon>Umbelopsidaceae</taxon>
        <taxon>Umbelopsis</taxon>
    </lineage>
</organism>
<feature type="compositionally biased region" description="Low complexity" evidence="7">
    <location>
        <begin position="331"/>
        <end position="343"/>
    </location>
</feature>
<name>A0A8H7PI55_MORIS</name>
<feature type="compositionally biased region" description="Polar residues" evidence="7">
    <location>
        <begin position="419"/>
        <end position="434"/>
    </location>
</feature>
<feature type="compositionally biased region" description="Pro residues" evidence="7">
    <location>
        <begin position="525"/>
        <end position="534"/>
    </location>
</feature>
<feature type="compositionally biased region" description="Basic and acidic residues" evidence="7">
    <location>
        <begin position="370"/>
        <end position="406"/>
    </location>
</feature>
<dbReference type="FunFam" id="2.120.10.80:FF:000049">
    <property type="entry name" value="Cell polarity protein (Tea1)"/>
    <property type="match status" value="1"/>
</dbReference>
<gene>
    <name evidence="8" type="ORF">INT43_005106</name>
</gene>
<dbReference type="GO" id="GO:0005737">
    <property type="term" value="C:cytoplasm"/>
    <property type="evidence" value="ECO:0007669"/>
    <property type="project" value="UniProtKB-SubCell"/>
</dbReference>
<evidence type="ECO:0008006" key="10">
    <source>
        <dbReference type="Google" id="ProtNLM"/>
    </source>
</evidence>
<evidence type="ECO:0000256" key="5">
    <source>
        <dbReference type="ARBA" id="ARBA00023054"/>
    </source>
</evidence>
<evidence type="ECO:0000256" key="3">
    <source>
        <dbReference type="ARBA" id="ARBA00022490"/>
    </source>
</evidence>
<feature type="region of interest" description="Disordered" evidence="7">
    <location>
        <begin position="1313"/>
        <end position="1332"/>
    </location>
</feature>
<feature type="region of interest" description="Disordered" evidence="7">
    <location>
        <begin position="1337"/>
        <end position="1412"/>
    </location>
</feature>
<feature type="region of interest" description="Disordered" evidence="7">
    <location>
        <begin position="246"/>
        <end position="575"/>
    </location>
</feature>
<evidence type="ECO:0000256" key="1">
    <source>
        <dbReference type="ARBA" id="ARBA00004496"/>
    </source>
</evidence>
<sequence>MFSVYGGEPKTVEDPIDDALYILNLANKQWTHVRMEGRLPRGRTGHSAILHGMNMYIWGGESDGVYFQELLHFDLTALNTAPRWRALQSQNEGPCARAHHVSAVCNNKLYIFSGTDGRNVHNDIWSFDLNTGYWEQIAALGYIPAAREGASSAVVDDVLYIFGGRAGDGQLLGDLRVFNNFTSKQDKRWYMFQNMGPSPSPRAGHTMTAVKDKVLVLGGEPANGIKSEDASMIYILDTNKIKYPGDAAAGGPSSPTTARAPELALTNGSSPSPTRGLQTDTPSPTTGYHPSSLAHQRQSTMPPRAESPVIHSPIEARPPGGGRGNQLSVHPNNQTPPQNQQARPQRHASMIPEAVLRRNRPTSPMPFVDSEPKRENSLNHSNGEQHHGEVSGGRAEHEKRLERSDSDTLNNDDLYEGMSMNSTLDGGMSFNHNSPAPAPLPTSPGIQRPPSRAANGTGNQPPPPRPSREGVDIGNNYRNTIAIPQGELQLGQNTTLGPISPKDRRPKSQVPAPDQIRDLRSVSPIPSPRAPAPLAPEHMRSESPLALRNPSEASIKPSTAKSQTSKDEQAQAYSEERANFARELKARDAIISEMKKKEQWWRTEVSLARKSRAKEEDVTVDSDETFMTFDSPDSEKTKMFEQLVRMKAELRKVRSSIGQQSNGSCQRVVQAERMRTAALQEAAYFKSKYTAIQSKQSEELAQIETARAKELEDRLVHALSENDVVQKKLLQIQKKLNHEQQARQLAEDRAVEANAMANDTQEAHSRAVEELSNLHTRTLQAEAQVRNSAARIADLTSQLDKALTTEVSSTALSDATIKISQLEASSIKLRSELATMKQKLAESEDENERLRNSLMEKESNLIETTRILEDNEIKIGMMKDAMVKKGFEIDIDPSQSVRSEAAARLLELQQELTELKKVSKKSIQELKDEVAIYEARYTQLRSSERQAAEKARIAADDVARLQRDLRAMESSKTANDNAELVRTKAILAELESALSEARKSESEARLSLQEASQTYQSKIQHLEREHQIATEMAKASEETLEQVKKEATSTETKLQQLTSTLEDLQETNQKLTVQVKAVQDSQGNRRQSESQSKFIQAQIQWEAEKGMLDSKINELHHNLEALQLSSKGSSNKATEITQQLESVQLERDHLISECVKLKNKHSDHKKESRRQARELNLEIQQLTKQIDQTTSELEAMTMTNTHLKKELDIALQNQRNDESEKWTEEKNNLVKQLDEQSQSMRALKSERDLLKKQYQDSQRKIELLLDQMNESDDEVVDKPHGKSAAKDDDTEYSAIDESSDEEIRKSTSLKYIPELSNGNREPNMMQSIKSELNNLNKWTNGAYDSDDSDSDEEVVRSVQSPATLRKLEHSPATPSRSPARSQARSPGRSPMRTPVQNHDTLDSSDEEGYDSMIHSLEAVSMKAQSITGNN</sequence>
<reference evidence="8" key="1">
    <citation type="submission" date="2020-12" db="EMBL/GenBank/DDBJ databases">
        <title>Metabolic potential, ecology and presence of endohyphal bacteria is reflected in genomic diversity of Mucoromycotina.</title>
        <authorList>
            <person name="Muszewska A."/>
            <person name="Okrasinska A."/>
            <person name="Steczkiewicz K."/>
            <person name="Drgas O."/>
            <person name="Orlowska M."/>
            <person name="Perlinska-Lenart U."/>
            <person name="Aleksandrzak-Piekarczyk T."/>
            <person name="Szatraj K."/>
            <person name="Zielenkiewicz U."/>
            <person name="Pilsyk S."/>
            <person name="Malc E."/>
            <person name="Mieczkowski P."/>
            <person name="Kruszewska J.S."/>
            <person name="Biernat P."/>
            <person name="Pawlowska J."/>
        </authorList>
    </citation>
    <scope>NUCLEOTIDE SEQUENCE</scope>
    <source>
        <strain evidence="8">WA0000067209</strain>
    </source>
</reference>
<evidence type="ECO:0000256" key="7">
    <source>
        <dbReference type="SAM" id="MobiDB-lite"/>
    </source>
</evidence>
<protein>
    <recommendedName>
        <fullName evidence="10">Tip elongation aberrant protein 1</fullName>
    </recommendedName>
</protein>
<dbReference type="Pfam" id="PF24681">
    <property type="entry name" value="Kelch_KLHDC2_KLHL20_DRC7"/>
    <property type="match status" value="1"/>
</dbReference>
<feature type="coiled-coil region" evidence="6">
    <location>
        <begin position="980"/>
        <end position="1081"/>
    </location>
</feature>
<dbReference type="InterPro" id="IPR006652">
    <property type="entry name" value="Kelch_1"/>
</dbReference>
<dbReference type="SUPFAM" id="SSF117281">
    <property type="entry name" value="Kelch motif"/>
    <property type="match status" value="1"/>
</dbReference>
<evidence type="ECO:0000313" key="9">
    <source>
        <dbReference type="Proteomes" id="UP000654370"/>
    </source>
</evidence>
<dbReference type="EMBL" id="JAEPQZ010000014">
    <property type="protein sequence ID" value="KAG2173686.1"/>
    <property type="molecule type" value="Genomic_DNA"/>
</dbReference>
<keyword evidence="9" id="KW-1185">Reference proteome</keyword>
<feature type="compositionally biased region" description="Low complexity" evidence="7">
    <location>
        <begin position="1370"/>
        <end position="1390"/>
    </location>
</feature>
<accession>A0A8H7PI55</accession>
<keyword evidence="4" id="KW-0677">Repeat</keyword>
<feature type="compositionally biased region" description="Polar residues" evidence="7">
    <location>
        <begin position="266"/>
        <end position="301"/>
    </location>
</feature>
<feature type="coiled-coil region" evidence="6">
    <location>
        <begin position="694"/>
        <end position="749"/>
    </location>
</feature>
<dbReference type="InterPro" id="IPR015915">
    <property type="entry name" value="Kelch-typ_b-propeller"/>
</dbReference>
<comment type="subcellular location">
    <subcellularLocation>
        <location evidence="1">Cytoplasm</location>
    </subcellularLocation>
</comment>
<feature type="coiled-coil region" evidence="6">
    <location>
        <begin position="898"/>
        <end position="943"/>
    </location>
</feature>